<dbReference type="EMBL" id="HBNR01050628">
    <property type="protein sequence ID" value="CAE4614413.1"/>
    <property type="molecule type" value="Transcribed_RNA"/>
</dbReference>
<evidence type="ECO:0000256" key="1">
    <source>
        <dbReference type="SAM" id="MobiDB-lite"/>
    </source>
</evidence>
<feature type="region of interest" description="Disordered" evidence="1">
    <location>
        <begin position="1"/>
        <end position="26"/>
    </location>
</feature>
<sequence>MIGNSKGGEEAIRLPPNRGPSRWQKPLPGPPMEFTLRVEKVADDTFFGLDGQEQAMLSVLAVKAGGFADCNTKVHPDLQMRANDVITSVNGVSGSAERMAKLLAQASQAESTVKRSVCLAVIADFGDGSVPMGVEFREVPQGKQLVIASVTQGHLQKQLLPGDRIASVGTFQSTSSELLERLRGQAGKVQLGVVRLAEVHYMSG</sequence>
<reference evidence="2" key="1">
    <citation type="submission" date="2021-01" db="EMBL/GenBank/DDBJ databases">
        <authorList>
            <person name="Corre E."/>
            <person name="Pelletier E."/>
            <person name="Niang G."/>
            <person name="Scheremetjew M."/>
            <person name="Finn R."/>
            <person name="Kale V."/>
            <person name="Holt S."/>
            <person name="Cochrane G."/>
            <person name="Meng A."/>
            <person name="Brown T."/>
            <person name="Cohen L."/>
        </authorList>
    </citation>
    <scope>NUCLEOTIDE SEQUENCE</scope>
    <source>
        <strain evidence="2">CCMP3105</strain>
    </source>
</reference>
<dbReference type="AlphaFoldDB" id="A0A7S4VRJ6"/>
<organism evidence="2">
    <name type="scientific">Alexandrium monilatum</name>
    <dbReference type="NCBI Taxonomy" id="311494"/>
    <lineage>
        <taxon>Eukaryota</taxon>
        <taxon>Sar</taxon>
        <taxon>Alveolata</taxon>
        <taxon>Dinophyceae</taxon>
        <taxon>Gonyaulacales</taxon>
        <taxon>Pyrocystaceae</taxon>
        <taxon>Alexandrium</taxon>
    </lineage>
</organism>
<accession>A0A7S4VRJ6</accession>
<name>A0A7S4VRJ6_9DINO</name>
<evidence type="ECO:0008006" key="3">
    <source>
        <dbReference type="Google" id="ProtNLM"/>
    </source>
</evidence>
<gene>
    <name evidence="2" type="ORF">AMON00008_LOCUS35414</name>
</gene>
<proteinExistence type="predicted"/>
<protein>
    <recommendedName>
        <fullName evidence="3">PDZ domain-containing protein</fullName>
    </recommendedName>
</protein>
<evidence type="ECO:0000313" key="2">
    <source>
        <dbReference type="EMBL" id="CAE4614413.1"/>
    </source>
</evidence>